<accession>A0A1Y2M6K2</accession>
<feature type="domain" description="Small ribosomal subunit protein mS35 mitochondrial conserved" evidence="2">
    <location>
        <begin position="188"/>
        <end position="307"/>
    </location>
</feature>
<organism evidence="3 4">
    <name type="scientific">Epicoccum nigrum</name>
    <name type="common">Soil fungus</name>
    <name type="synonym">Epicoccum purpurascens</name>
    <dbReference type="NCBI Taxonomy" id="105696"/>
    <lineage>
        <taxon>Eukaryota</taxon>
        <taxon>Fungi</taxon>
        <taxon>Dikarya</taxon>
        <taxon>Ascomycota</taxon>
        <taxon>Pezizomycotina</taxon>
        <taxon>Dothideomycetes</taxon>
        <taxon>Pleosporomycetidae</taxon>
        <taxon>Pleosporales</taxon>
        <taxon>Pleosporineae</taxon>
        <taxon>Didymellaceae</taxon>
        <taxon>Epicoccum</taxon>
    </lineage>
</organism>
<dbReference type="PANTHER" id="PTHR13490:SF0">
    <property type="entry name" value="SMALL RIBOSOMAL SUBUNIT PROTEIN MS35"/>
    <property type="match status" value="1"/>
</dbReference>
<name>A0A1Y2M6K2_EPING</name>
<evidence type="ECO:0000256" key="1">
    <source>
        <dbReference type="SAM" id="MobiDB-lite"/>
    </source>
</evidence>
<keyword evidence="4" id="KW-1185">Reference proteome</keyword>
<feature type="region of interest" description="Disordered" evidence="1">
    <location>
        <begin position="28"/>
        <end position="77"/>
    </location>
</feature>
<dbReference type="Proteomes" id="UP000193240">
    <property type="component" value="Unassembled WGS sequence"/>
</dbReference>
<proteinExistence type="predicted"/>
<dbReference type="GO" id="GO:0032543">
    <property type="term" value="P:mitochondrial translation"/>
    <property type="evidence" value="ECO:0007669"/>
    <property type="project" value="InterPro"/>
</dbReference>
<dbReference type="InParanoid" id="A0A1Y2M6K2"/>
<evidence type="ECO:0000259" key="2">
    <source>
        <dbReference type="Pfam" id="PF10213"/>
    </source>
</evidence>
<feature type="compositionally biased region" description="Basic and acidic residues" evidence="1">
    <location>
        <begin position="52"/>
        <end position="68"/>
    </location>
</feature>
<reference evidence="3 4" key="1">
    <citation type="journal article" date="2017" name="Genome Announc.">
        <title>Genome sequence of the saprophytic ascomycete Epicoccum nigrum ICMP 19927 strain isolated from New Zealand.</title>
        <authorList>
            <person name="Fokin M."/>
            <person name="Fleetwood D."/>
            <person name="Weir B.S."/>
            <person name="Villas-Boas S.G."/>
        </authorList>
    </citation>
    <scope>NUCLEOTIDE SEQUENCE [LARGE SCALE GENOMIC DNA]</scope>
    <source>
        <strain evidence="3 4">ICMP 19927</strain>
    </source>
</reference>
<feature type="compositionally biased region" description="Polar residues" evidence="1">
    <location>
        <begin position="28"/>
        <end position="48"/>
    </location>
</feature>
<gene>
    <name evidence="3" type="ORF">B5807_04615</name>
</gene>
<dbReference type="AlphaFoldDB" id="A0A1Y2M6K2"/>
<dbReference type="PANTHER" id="PTHR13490">
    <property type="entry name" value="MITOCHONDRIAL 28S RIBOSOMAL PROTEIN S28"/>
    <property type="match status" value="1"/>
</dbReference>
<dbReference type="Pfam" id="PF10213">
    <property type="entry name" value="MRP-S28"/>
    <property type="match status" value="1"/>
</dbReference>
<evidence type="ECO:0000313" key="4">
    <source>
        <dbReference type="Proteomes" id="UP000193240"/>
    </source>
</evidence>
<dbReference type="EMBL" id="KZ107841">
    <property type="protein sequence ID" value="OSS51117.1"/>
    <property type="molecule type" value="Genomic_DNA"/>
</dbReference>
<dbReference type="STRING" id="105696.A0A1Y2M6K2"/>
<protein>
    <recommendedName>
        <fullName evidence="2">Small ribosomal subunit protein mS35 mitochondrial conserved domain-containing protein</fullName>
    </recommendedName>
</protein>
<dbReference type="OMA" id="MGPDEDY"/>
<sequence>MASTTRRLLLQSRRSALSLPARANPQYTLQWQSHSHSQPQRALSTTPARSARSRDDDEPQRRAPEKPKPPVKNSPEQTKAQLKAFAEDFRQIDPDYWKDAQRKGQTGIPILPNDDLLPGEFDELPESAARVKQGFWAEGEESMGPDEDYHADDITSDGDGVLQQHRYLRKYARLVAWELPLLSHLAKPFEPPTASTPFRFRYTSYLGESHPAANKVVVEFSPSDLGLAPQQRDKLIKLSGPRYNPSSDLIKLSAEQFDTQTQNKRFLGETIASLVAEAKDPKDTFEDVPFDFRHHKEKVFHEFPREWILTPERKKYLEAKRAEKARLEDERKGNGRLVDGQLVVESRLPLLEQEVPVLVEAGKRK</sequence>
<dbReference type="InterPro" id="IPR039848">
    <property type="entry name" value="Ribosomal_mS35_mt"/>
</dbReference>
<dbReference type="FunCoup" id="A0A1Y2M6K2">
    <property type="interactions" value="112"/>
</dbReference>
<dbReference type="GO" id="GO:0003735">
    <property type="term" value="F:structural constituent of ribosome"/>
    <property type="evidence" value="ECO:0007669"/>
    <property type="project" value="InterPro"/>
</dbReference>
<evidence type="ECO:0000313" key="3">
    <source>
        <dbReference type="EMBL" id="OSS51117.1"/>
    </source>
</evidence>
<dbReference type="GO" id="GO:0005763">
    <property type="term" value="C:mitochondrial small ribosomal subunit"/>
    <property type="evidence" value="ECO:0007669"/>
    <property type="project" value="TreeGrafter"/>
</dbReference>
<dbReference type="InterPro" id="IPR019349">
    <property type="entry name" value="Ribosomal_mS35_mit"/>
</dbReference>